<accession>I5AXC7</accession>
<keyword evidence="1" id="KW-1133">Transmembrane helix</keyword>
<reference evidence="2 3" key="2">
    <citation type="submission" date="2012-02" db="EMBL/GenBank/DDBJ databases">
        <title>Improved High-Quality Draft sequence of Eubacterium cellulosolvens 6.</title>
        <authorList>
            <consortium name="US DOE Joint Genome Institute"/>
            <person name="Lucas S."/>
            <person name="Han J."/>
            <person name="Lapidus A."/>
            <person name="Cheng J.-F."/>
            <person name="Goodwin L."/>
            <person name="Pitluck S."/>
            <person name="Peters L."/>
            <person name="Mikhailova N."/>
            <person name="Gu W."/>
            <person name="Detter J.C."/>
            <person name="Han C."/>
            <person name="Tapia R."/>
            <person name="Land M."/>
            <person name="Hauser L."/>
            <person name="Kyrpides N."/>
            <person name="Ivanova N."/>
            <person name="Pagani I."/>
            <person name="Johnson E."/>
            <person name="Mukhopadhyay B."/>
            <person name="Anderson I."/>
            <person name="Woyke T."/>
        </authorList>
    </citation>
    <scope>NUCLEOTIDE SEQUENCE [LARGE SCALE GENOMIC DNA]</scope>
    <source>
        <strain evidence="2 3">6</strain>
    </source>
</reference>
<dbReference type="EMBL" id="CM001487">
    <property type="protein sequence ID" value="EIM58450.1"/>
    <property type="molecule type" value="Genomic_DNA"/>
</dbReference>
<evidence type="ECO:0000313" key="3">
    <source>
        <dbReference type="Proteomes" id="UP000005753"/>
    </source>
</evidence>
<evidence type="ECO:0000256" key="1">
    <source>
        <dbReference type="SAM" id="Phobius"/>
    </source>
</evidence>
<evidence type="ECO:0000313" key="2">
    <source>
        <dbReference type="EMBL" id="EIM58450.1"/>
    </source>
</evidence>
<feature type="transmembrane region" description="Helical" evidence="1">
    <location>
        <begin position="97"/>
        <end position="120"/>
    </location>
</feature>
<reference evidence="2 3" key="1">
    <citation type="submission" date="2010-08" db="EMBL/GenBank/DDBJ databases">
        <authorList>
            <consortium name="US DOE Joint Genome Institute (JGI-PGF)"/>
            <person name="Lucas S."/>
            <person name="Copeland A."/>
            <person name="Lapidus A."/>
            <person name="Cheng J.-F."/>
            <person name="Bruce D."/>
            <person name="Goodwin L."/>
            <person name="Pitluck S."/>
            <person name="Land M.L."/>
            <person name="Hauser L."/>
            <person name="Chang Y.-J."/>
            <person name="Anderson I.J."/>
            <person name="Johnson E."/>
            <person name="Mulhopadhyay B."/>
            <person name="Kyrpides N."/>
            <person name="Woyke T.J."/>
        </authorList>
    </citation>
    <scope>NUCLEOTIDE SEQUENCE [LARGE SCALE GENOMIC DNA]</scope>
    <source>
        <strain evidence="2 3">6</strain>
    </source>
</reference>
<name>I5AXC7_EUBC6</name>
<dbReference type="Proteomes" id="UP000005753">
    <property type="component" value="Chromosome"/>
</dbReference>
<feature type="transmembrane region" description="Helical" evidence="1">
    <location>
        <begin position="140"/>
        <end position="164"/>
    </location>
</feature>
<feature type="transmembrane region" description="Helical" evidence="1">
    <location>
        <begin position="6"/>
        <end position="25"/>
    </location>
</feature>
<sequence length="167" mass="19105">MIWCVFVIEAIVFAALFTTILFVSFHGEKMYSPACIHNYPPDIQEEYFKTHERMDVSYKSKKVVFAKSCGILIFTVILFVCAEIAGAKSFWQGFGNAFGLMIWIGAYDTFFLDWVLFANLKMFRLKGTEHMDKAYHQKWFHLKGAIFPGLVFAAIPASLVGLLICLF</sequence>
<dbReference type="AlphaFoldDB" id="I5AXC7"/>
<organism evidence="2 3">
    <name type="scientific">Eubacterium cellulosolvens (strain ATCC 43171 / JCM 9499 / 6)</name>
    <name type="common">Cillobacterium cellulosolvens</name>
    <dbReference type="NCBI Taxonomy" id="633697"/>
    <lineage>
        <taxon>Bacteria</taxon>
        <taxon>Bacillati</taxon>
        <taxon>Bacillota</taxon>
        <taxon>Clostridia</taxon>
        <taxon>Eubacteriales</taxon>
        <taxon>Eubacteriaceae</taxon>
        <taxon>Eubacterium</taxon>
    </lineage>
</organism>
<keyword evidence="1" id="KW-0472">Membrane</keyword>
<dbReference type="HOGENOM" id="CLU_136838_0_0_9"/>
<dbReference type="eggNOG" id="ENOG5032A61">
    <property type="taxonomic scope" value="Bacteria"/>
</dbReference>
<dbReference type="OrthoDB" id="3192072at2"/>
<protein>
    <submittedName>
        <fullName evidence="2">Uncharacterized protein</fullName>
    </submittedName>
</protein>
<feature type="transmembrane region" description="Helical" evidence="1">
    <location>
        <begin position="63"/>
        <end position="85"/>
    </location>
</feature>
<keyword evidence="3" id="KW-1185">Reference proteome</keyword>
<keyword evidence="1" id="KW-0812">Transmembrane</keyword>
<proteinExistence type="predicted"/>
<gene>
    <name evidence="2" type="ORF">EubceDRAFT1_2749</name>
</gene>